<gene>
    <name evidence="2" type="ORF">TSYNT_559</name>
</gene>
<dbReference type="EMBL" id="DF976999">
    <property type="protein sequence ID" value="GAQ24233.1"/>
    <property type="molecule type" value="Genomic_DNA"/>
</dbReference>
<proteinExistence type="predicted"/>
<keyword evidence="1" id="KW-0472">Membrane</keyword>
<organism evidence="2">
    <name type="scientific">Tepidanaerobacter syntrophicus</name>
    <dbReference type="NCBI Taxonomy" id="224999"/>
    <lineage>
        <taxon>Bacteria</taxon>
        <taxon>Bacillati</taxon>
        <taxon>Bacillota</taxon>
        <taxon>Clostridia</taxon>
        <taxon>Thermosediminibacterales</taxon>
        <taxon>Tepidanaerobacteraceae</taxon>
        <taxon>Tepidanaerobacter</taxon>
    </lineage>
</organism>
<evidence type="ECO:0000256" key="1">
    <source>
        <dbReference type="SAM" id="Phobius"/>
    </source>
</evidence>
<protein>
    <submittedName>
        <fullName evidence="2">Uncharacterized protein</fullName>
    </submittedName>
</protein>
<name>A0A0U9HBU7_9FIRM</name>
<evidence type="ECO:0000313" key="2">
    <source>
        <dbReference type="EMBL" id="GAQ24233.1"/>
    </source>
</evidence>
<dbReference type="STRING" id="224999.GCA_001485475_00215"/>
<evidence type="ECO:0000313" key="3">
    <source>
        <dbReference type="Proteomes" id="UP000062160"/>
    </source>
</evidence>
<sequence length="69" mass="7906">MRYIIIAYLLIGLLFGLRIINRAKKDPIWKRVAVAGLFIVFWAPYLFYPFIEGLIAGARAKNKKALDGH</sequence>
<dbReference type="RefSeq" id="WP_059031338.1">
    <property type="nucleotide sequence ID" value="NZ_DF976999.1"/>
</dbReference>
<dbReference type="Proteomes" id="UP000062160">
    <property type="component" value="Unassembled WGS sequence"/>
</dbReference>
<reference evidence="2" key="1">
    <citation type="journal article" date="2016" name="Genome Announc.">
        <title>Draft Genome Sequence of the Syntrophic Lactate-Degrading Bacterium Tepidanaerobacter syntrophicus JLT.</title>
        <authorList>
            <person name="Matsuura N."/>
            <person name="Ohashi A."/>
            <person name="Tourlousse D.M."/>
            <person name="Sekiguchi Y."/>
        </authorList>
    </citation>
    <scope>NUCLEOTIDE SEQUENCE [LARGE SCALE GENOMIC DNA]</scope>
    <source>
        <strain evidence="2">JL</strain>
    </source>
</reference>
<dbReference type="AlphaFoldDB" id="A0A0U9HBU7"/>
<feature type="transmembrane region" description="Helical" evidence="1">
    <location>
        <begin position="32"/>
        <end position="51"/>
    </location>
</feature>
<keyword evidence="1" id="KW-0812">Transmembrane</keyword>
<accession>A0A0U9HBU7</accession>
<keyword evidence="3" id="KW-1185">Reference proteome</keyword>
<keyword evidence="1" id="KW-1133">Transmembrane helix</keyword>